<evidence type="ECO:0000313" key="2">
    <source>
        <dbReference type="Proteomes" id="UP000838102"/>
    </source>
</evidence>
<accession>A0ABM9D1C7</accession>
<sequence length="113" mass="12904">MVDRLSKMSFSVELDEHLYQLLLNKVNQEGRSVDDYINQLLNNNLQVEQSFEQRNLIGRRLSLKDIDPKSGLVQLLGNYYRYTLSGAVNVLAEQEYVVTQVEGNLLTIATVAK</sequence>
<dbReference type="EMBL" id="CAKOEU010000001">
    <property type="protein sequence ID" value="CAH1849908.1"/>
    <property type="molecule type" value="Genomic_DNA"/>
</dbReference>
<proteinExistence type="predicted"/>
<dbReference type="RefSeq" id="WP_248705491.1">
    <property type="nucleotide sequence ID" value="NZ_CAKOET010000001.1"/>
</dbReference>
<gene>
    <name evidence="1" type="ORF">LMG032447_00012</name>
</gene>
<evidence type="ECO:0000313" key="1">
    <source>
        <dbReference type="EMBL" id="CAH1849908.1"/>
    </source>
</evidence>
<comment type="caution">
    <text evidence="1">The sequence shown here is derived from an EMBL/GenBank/DDBJ whole genome shotgun (WGS) entry which is preliminary data.</text>
</comment>
<name>A0ABM9D1C7_9LACO</name>
<dbReference type="Proteomes" id="UP000838102">
    <property type="component" value="Unassembled WGS sequence"/>
</dbReference>
<reference evidence="1" key="1">
    <citation type="submission" date="2022-03" db="EMBL/GenBank/DDBJ databases">
        <authorList>
            <person name="Hettiarachchi G."/>
        </authorList>
    </citation>
    <scope>NUCLEOTIDE SEQUENCE</scope>
    <source>
        <strain evidence="1">LMG 32447</strain>
    </source>
</reference>
<organism evidence="1 2">
    <name type="scientific">Convivina praedatoris</name>
    <dbReference type="NCBI Taxonomy" id="2880963"/>
    <lineage>
        <taxon>Bacteria</taxon>
        <taxon>Bacillati</taxon>
        <taxon>Bacillota</taxon>
        <taxon>Bacilli</taxon>
        <taxon>Lactobacillales</taxon>
        <taxon>Lactobacillaceae</taxon>
        <taxon>Convivina</taxon>
    </lineage>
</organism>
<keyword evidence="2" id="KW-1185">Reference proteome</keyword>
<protein>
    <submittedName>
        <fullName evidence="1">Uncharacterized protein</fullName>
    </submittedName>
</protein>